<dbReference type="PANTHER" id="PTHR36917:SF1">
    <property type="entry name" value="INNER MEMBRANE-SPANNING PROTEIN YCIB"/>
    <property type="match status" value="1"/>
</dbReference>
<feature type="transmembrane region" description="Helical" evidence="5">
    <location>
        <begin position="121"/>
        <end position="139"/>
    </location>
</feature>
<evidence type="ECO:0000313" key="7">
    <source>
        <dbReference type="Proteomes" id="UP000335415"/>
    </source>
</evidence>
<comment type="similarity">
    <text evidence="5">Belongs to the YciB family.</text>
</comment>
<dbReference type="Proteomes" id="UP000335415">
    <property type="component" value="Unassembled WGS sequence"/>
</dbReference>
<dbReference type="RefSeq" id="WP_150434065.1">
    <property type="nucleotide sequence ID" value="NZ_VYKJ01000002.1"/>
</dbReference>
<proteinExistence type="inferred from homology"/>
<accession>A0A5J5G459</accession>
<keyword evidence="3 5" id="KW-1133">Transmembrane helix</keyword>
<evidence type="ECO:0000313" key="6">
    <source>
        <dbReference type="EMBL" id="KAA9001828.1"/>
    </source>
</evidence>
<keyword evidence="2 5" id="KW-0812">Transmembrane</keyword>
<dbReference type="EMBL" id="VYKJ01000002">
    <property type="protein sequence ID" value="KAA9001828.1"/>
    <property type="molecule type" value="Genomic_DNA"/>
</dbReference>
<protein>
    <recommendedName>
        <fullName evidence="5">Inner membrane-spanning protein YciB</fullName>
    </recommendedName>
</protein>
<feature type="transmembrane region" description="Helical" evidence="5">
    <location>
        <begin position="49"/>
        <end position="68"/>
    </location>
</feature>
<keyword evidence="1 5" id="KW-1003">Cell membrane</keyword>
<gene>
    <name evidence="5" type="primary">yciB</name>
    <name evidence="6" type="ORF">FJU30_05945</name>
</gene>
<dbReference type="GO" id="GO:0005886">
    <property type="term" value="C:plasma membrane"/>
    <property type="evidence" value="ECO:0007669"/>
    <property type="project" value="UniProtKB-SubCell"/>
</dbReference>
<comment type="subcellular location">
    <subcellularLocation>
        <location evidence="5">Cell inner membrane</location>
        <topology evidence="5">Multi-pass membrane protein</topology>
    </subcellularLocation>
</comment>
<dbReference type="HAMAP" id="MF_00189">
    <property type="entry name" value="YciB"/>
    <property type="match status" value="1"/>
</dbReference>
<keyword evidence="5" id="KW-0997">Cell inner membrane</keyword>
<comment type="function">
    <text evidence="5">Plays a role in cell envelope biogenesis, maintenance of cell envelope integrity and membrane homeostasis.</text>
</comment>
<dbReference type="NCBIfam" id="NF001325">
    <property type="entry name" value="PRK00259.1-3"/>
    <property type="match status" value="1"/>
</dbReference>
<evidence type="ECO:0000256" key="2">
    <source>
        <dbReference type="ARBA" id="ARBA00022692"/>
    </source>
</evidence>
<comment type="caution">
    <text evidence="6">The sequence shown here is derived from an EMBL/GenBank/DDBJ whole genome shotgun (WGS) entry which is preliminary data.</text>
</comment>
<feature type="transmembrane region" description="Helical" evidence="5">
    <location>
        <begin position="20"/>
        <end position="42"/>
    </location>
</feature>
<evidence type="ECO:0000256" key="1">
    <source>
        <dbReference type="ARBA" id="ARBA00022475"/>
    </source>
</evidence>
<evidence type="ECO:0000256" key="4">
    <source>
        <dbReference type="ARBA" id="ARBA00023136"/>
    </source>
</evidence>
<dbReference type="NCBIfam" id="NF001326">
    <property type="entry name" value="PRK00259.1-4"/>
    <property type="match status" value="1"/>
</dbReference>
<dbReference type="AlphaFoldDB" id="A0A5J5G459"/>
<feature type="transmembrane region" description="Helical" evidence="5">
    <location>
        <begin position="151"/>
        <end position="173"/>
    </location>
</feature>
<name>A0A5J5G459_9GAMM</name>
<evidence type="ECO:0000256" key="3">
    <source>
        <dbReference type="ARBA" id="ARBA00022989"/>
    </source>
</evidence>
<keyword evidence="7" id="KW-1185">Reference proteome</keyword>
<dbReference type="PANTHER" id="PTHR36917">
    <property type="entry name" value="INTRACELLULAR SEPTATION PROTEIN A-RELATED"/>
    <property type="match status" value="1"/>
</dbReference>
<organism evidence="6 7">
    <name type="scientific">Affinibrenneria salicis</name>
    <dbReference type="NCBI Taxonomy" id="2590031"/>
    <lineage>
        <taxon>Bacteria</taxon>
        <taxon>Pseudomonadati</taxon>
        <taxon>Pseudomonadota</taxon>
        <taxon>Gammaproteobacteria</taxon>
        <taxon>Enterobacterales</taxon>
        <taxon>Pectobacteriaceae</taxon>
        <taxon>Affinibrenneria</taxon>
    </lineage>
</organism>
<reference evidence="6 7" key="1">
    <citation type="submission" date="2019-09" db="EMBL/GenBank/DDBJ databases">
        <authorList>
            <person name="Li Y."/>
        </authorList>
    </citation>
    <scope>NUCLEOTIDE SEQUENCE [LARGE SCALE GENOMIC DNA]</scope>
    <source>
        <strain evidence="6 7">L3-3HA</strain>
    </source>
</reference>
<evidence type="ECO:0000256" key="5">
    <source>
        <dbReference type="HAMAP-Rule" id="MF_00189"/>
    </source>
</evidence>
<feature type="transmembrane region" description="Helical" evidence="5">
    <location>
        <begin position="80"/>
        <end position="100"/>
    </location>
</feature>
<dbReference type="NCBIfam" id="TIGR00997">
    <property type="entry name" value="ispZ"/>
    <property type="match status" value="1"/>
</dbReference>
<dbReference type="InterPro" id="IPR006008">
    <property type="entry name" value="YciB"/>
</dbReference>
<dbReference type="Pfam" id="PF04279">
    <property type="entry name" value="IspA"/>
    <property type="match status" value="1"/>
</dbReference>
<keyword evidence="4 5" id="KW-0472">Membrane</keyword>
<dbReference type="NCBIfam" id="NF001324">
    <property type="entry name" value="PRK00259.1-2"/>
    <property type="match status" value="1"/>
</dbReference>
<sequence length="186" mass="21321">MKQFLDFLPPIVFFVVYKMYDIYIASGALIAATALTLLYSWIRYRKVGNVAIVTFVLVAVFGSLTIALHNDEFIKWKVTILYTLFAVALLFSQLVLKKNLIQKMLDKEIVLPEAIWQKLNVAWALFFLCCGLLNIYVAFWLSQDTWMNFKLFGLAGMTLLFTLASGACVYRYIPTQQEESNDKGKN</sequence>
<dbReference type="OrthoDB" id="9788219at2"/>